<keyword evidence="1" id="KW-0732">Signal</keyword>
<accession>A0ABR1B0J5</accession>
<evidence type="ECO:0000313" key="3">
    <source>
        <dbReference type="Proteomes" id="UP001359485"/>
    </source>
</evidence>
<sequence length="63" mass="6852">MALHCMVHGLFGITLVITTYYKNENSAVNSCAIAAATCFILMGSKHTCTPVNVDCHRNTLVNH</sequence>
<protein>
    <recommendedName>
        <fullName evidence="4">Secreted protein</fullName>
    </recommendedName>
</protein>
<keyword evidence="3" id="KW-1185">Reference proteome</keyword>
<feature type="signal peptide" evidence="1">
    <location>
        <begin position="1"/>
        <end position="18"/>
    </location>
</feature>
<evidence type="ECO:0000313" key="2">
    <source>
        <dbReference type="EMBL" id="KAK6632352.1"/>
    </source>
</evidence>
<reference evidence="2 3" key="1">
    <citation type="submission" date="2023-09" db="EMBL/GenBank/DDBJ databases">
        <title>Genomes of two closely related lineages of the louse Polyplax serrata with different host specificities.</title>
        <authorList>
            <person name="Martinu J."/>
            <person name="Tarabai H."/>
            <person name="Stefka J."/>
            <person name="Hypsa V."/>
        </authorList>
    </citation>
    <scope>NUCLEOTIDE SEQUENCE [LARGE SCALE GENOMIC DNA]</scope>
    <source>
        <strain evidence="2">98ZLc_SE</strain>
    </source>
</reference>
<dbReference type="EMBL" id="JAWJWF010000005">
    <property type="protein sequence ID" value="KAK6632352.1"/>
    <property type="molecule type" value="Genomic_DNA"/>
</dbReference>
<proteinExistence type="predicted"/>
<dbReference type="Proteomes" id="UP001359485">
    <property type="component" value="Unassembled WGS sequence"/>
</dbReference>
<name>A0ABR1B0J5_POLSC</name>
<evidence type="ECO:0000256" key="1">
    <source>
        <dbReference type="SAM" id="SignalP"/>
    </source>
</evidence>
<organism evidence="2 3">
    <name type="scientific">Polyplax serrata</name>
    <name type="common">Common mouse louse</name>
    <dbReference type="NCBI Taxonomy" id="468196"/>
    <lineage>
        <taxon>Eukaryota</taxon>
        <taxon>Metazoa</taxon>
        <taxon>Ecdysozoa</taxon>
        <taxon>Arthropoda</taxon>
        <taxon>Hexapoda</taxon>
        <taxon>Insecta</taxon>
        <taxon>Pterygota</taxon>
        <taxon>Neoptera</taxon>
        <taxon>Paraneoptera</taxon>
        <taxon>Psocodea</taxon>
        <taxon>Troctomorpha</taxon>
        <taxon>Phthiraptera</taxon>
        <taxon>Anoplura</taxon>
        <taxon>Polyplacidae</taxon>
        <taxon>Polyplax</taxon>
    </lineage>
</organism>
<comment type="caution">
    <text evidence="2">The sequence shown here is derived from an EMBL/GenBank/DDBJ whole genome shotgun (WGS) entry which is preliminary data.</text>
</comment>
<feature type="chain" id="PRO_5045793131" description="Secreted protein" evidence="1">
    <location>
        <begin position="19"/>
        <end position="63"/>
    </location>
</feature>
<evidence type="ECO:0008006" key="4">
    <source>
        <dbReference type="Google" id="ProtNLM"/>
    </source>
</evidence>
<gene>
    <name evidence="2" type="ORF">RUM44_007393</name>
</gene>